<evidence type="ECO:0000313" key="3">
    <source>
        <dbReference type="Proteomes" id="UP000256838"/>
    </source>
</evidence>
<evidence type="ECO:0008006" key="4">
    <source>
        <dbReference type="Google" id="ProtNLM"/>
    </source>
</evidence>
<dbReference type="Proteomes" id="UP000256838">
    <property type="component" value="Unassembled WGS sequence"/>
</dbReference>
<name>A0A3D8K1V0_9BURK</name>
<gene>
    <name evidence="2" type="ORF">DWV00_12430</name>
</gene>
<evidence type="ECO:0000313" key="2">
    <source>
        <dbReference type="EMBL" id="RDU99032.1"/>
    </source>
</evidence>
<proteinExistence type="predicted"/>
<protein>
    <recommendedName>
        <fullName evidence="4">Lipase modulator</fullName>
    </recommendedName>
</protein>
<dbReference type="SUPFAM" id="SSF158855">
    <property type="entry name" value="Lipase chaperone-like"/>
    <property type="match status" value="1"/>
</dbReference>
<accession>A0A3D8K1V0</accession>
<keyword evidence="3" id="KW-1185">Reference proteome</keyword>
<dbReference type="OrthoDB" id="9114445at2"/>
<organism evidence="2 3">
    <name type="scientific">Trinickia dinghuensis</name>
    <dbReference type="NCBI Taxonomy" id="2291023"/>
    <lineage>
        <taxon>Bacteria</taxon>
        <taxon>Pseudomonadati</taxon>
        <taxon>Pseudomonadota</taxon>
        <taxon>Betaproteobacteria</taxon>
        <taxon>Burkholderiales</taxon>
        <taxon>Burkholderiaceae</taxon>
        <taxon>Trinickia</taxon>
    </lineage>
</organism>
<reference evidence="2 3" key="1">
    <citation type="submission" date="2018-08" db="EMBL/GenBank/DDBJ databases">
        <title>Paraburkholderia sp. DHOM06 isolated from forest soil.</title>
        <authorList>
            <person name="Gao Z.-H."/>
            <person name="Qiu L.-H."/>
        </authorList>
    </citation>
    <scope>NUCLEOTIDE SEQUENCE [LARGE SCALE GENOMIC DNA]</scope>
    <source>
        <strain evidence="2 3">DHOM06</strain>
    </source>
</reference>
<dbReference type="AlphaFoldDB" id="A0A3D8K1V0"/>
<sequence>MTENHELIANSALLELIDSFLLEKTDGDRADQLKAYLKRSLPSPAYGEAMQIVERYQAYMKAHDDLLAAQHFGAIDASTVDVERIEVWRQQRDRLRQSMLGEQVAQAWYQNDDARLDQAIAEWRQRAEDAQSPVPSATEPRYPVPHWRSTSDEERHRRYLLGVFEKAVTSYETLRRARPQRFIENPTPSG</sequence>
<comment type="caution">
    <text evidence="2">The sequence shown here is derived from an EMBL/GenBank/DDBJ whole genome shotgun (WGS) entry which is preliminary data.</text>
</comment>
<dbReference type="EMBL" id="QRGA01000006">
    <property type="protein sequence ID" value="RDU99032.1"/>
    <property type="molecule type" value="Genomic_DNA"/>
</dbReference>
<evidence type="ECO:0000256" key="1">
    <source>
        <dbReference type="SAM" id="MobiDB-lite"/>
    </source>
</evidence>
<feature type="region of interest" description="Disordered" evidence="1">
    <location>
        <begin position="125"/>
        <end position="149"/>
    </location>
</feature>